<proteinExistence type="predicted"/>
<organism evidence="1 2">
    <name type="scientific">Microbulbifer taiwanensis</name>
    <dbReference type="NCBI Taxonomy" id="986746"/>
    <lineage>
        <taxon>Bacteria</taxon>
        <taxon>Pseudomonadati</taxon>
        <taxon>Pseudomonadota</taxon>
        <taxon>Gammaproteobacteria</taxon>
        <taxon>Cellvibrionales</taxon>
        <taxon>Microbulbiferaceae</taxon>
        <taxon>Microbulbifer</taxon>
    </lineage>
</organism>
<sequence>MIKFFSQLKQQEKTAFDDLYKTAVKEGPEWFCTMSFGELKRISDFASQHSWEVDLNKVKNKFTPFEFHMIESLQKTNRQQAIEQRERVVKTNTQRSTRFAEHWLSNLQTRRQIEELESKVKQKAPSDMESQWRNLQGIFE</sequence>
<reference evidence="2" key="1">
    <citation type="journal article" date="2019" name="Int. J. Syst. Evol. Microbiol.">
        <title>The Global Catalogue of Microorganisms (GCM) 10K type strain sequencing project: providing services to taxonomists for standard genome sequencing and annotation.</title>
        <authorList>
            <consortium name="The Broad Institute Genomics Platform"/>
            <consortium name="The Broad Institute Genome Sequencing Center for Infectious Disease"/>
            <person name="Wu L."/>
            <person name="Ma J."/>
        </authorList>
    </citation>
    <scope>NUCLEOTIDE SEQUENCE [LARGE SCALE GENOMIC DNA]</scope>
    <source>
        <strain evidence="2">CGMCC 1.13718</strain>
    </source>
</reference>
<comment type="caution">
    <text evidence="1">The sequence shown here is derived from an EMBL/GenBank/DDBJ whole genome shotgun (WGS) entry which is preliminary data.</text>
</comment>
<accession>A0ABW1YMN0</accession>
<dbReference type="EMBL" id="JBHSVR010000001">
    <property type="protein sequence ID" value="MFC6634019.1"/>
    <property type="molecule type" value="Genomic_DNA"/>
</dbReference>
<evidence type="ECO:0000313" key="2">
    <source>
        <dbReference type="Proteomes" id="UP001596425"/>
    </source>
</evidence>
<gene>
    <name evidence="1" type="ORF">ACFQBM_12035</name>
</gene>
<evidence type="ECO:0000313" key="1">
    <source>
        <dbReference type="EMBL" id="MFC6634019.1"/>
    </source>
</evidence>
<dbReference type="Proteomes" id="UP001596425">
    <property type="component" value="Unassembled WGS sequence"/>
</dbReference>
<protein>
    <submittedName>
        <fullName evidence="1">Uncharacterized protein</fullName>
    </submittedName>
</protein>
<dbReference type="RefSeq" id="WP_193190244.1">
    <property type="nucleotide sequence ID" value="NZ_JACZFR010000012.1"/>
</dbReference>
<name>A0ABW1YMN0_9GAMM</name>
<keyword evidence="2" id="KW-1185">Reference proteome</keyword>